<accession>A0A1V6TFB2</accession>
<gene>
    <name evidence="2" type="ORF">PENFLA_c009G10967</name>
</gene>
<sequence>MAGHAMEIPQIIQSASINQNPDPAHDINPATAASEKQPVAVGPDSETNSIASDIVHPSRVIRPVHRRQTLPPLPDLRFEQSYLASIKDADTWGRVAWITIRDQVLLPLIQGTIWTLALSGWRFWNRNASVSGHTLGSRVRRWWYEVNNWHLPQLGSARDPKAASQVEDPSSPMQALTEVISALDATY</sequence>
<dbReference type="Pfam" id="PF08589">
    <property type="entry name" value="ATG43"/>
    <property type="match status" value="1"/>
</dbReference>
<proteinExistence type="predicted"/>
<dbReference type="InterPro" id="IPR013898">
    <property type="entry name" value="Atg43"/>
</dbReference>
<dbReference type="Proteomes" id="UP000191342">
    <property type="component" value="Unassembled WGS sequence"/>
</dbReference>
<dbReference type="OrthoDB" id="2430343at2759"/>
<dbReference type="PANTHER" id="PTHR38699">
    <property type="entry name" value="CHROMOSOME 1, WHOLE GENOME SHOTGUN SEQUENCE"/>
    <property type="match status" value="1"/>
</dbReference>
<comment type="caution">
    <text evidence="2">The sequence shown here is derived from an EMBL/GenBank/DDBJ whole genome shotgun (WGS) entry which is preliminary data.</text>
</comment>
<dbReference type="STRING" id="254877.A0A1V6TFB2"/>
<dbReference type="EMBL" id="MLQL01000009">
    <property type="protein sequence ID" value="OQE24951.1"/>
    <property type="molecule type" value="Genomic_DNA"/>
</dbReference>
<evidence type="ECO:0008006" key="4">
    <source>
        <dbReference type="Google" id="ProtNLM"/>
    </source>
</evidence>
<evidence type="ECO:0000313" key="2">
    <source>
        <dbReference type="EMBL" id="OQE24951.1"/>
    </source>
</evidence>
<dbReference type="GO" id="GO:0140580">
    <property type="term" value="F:mitochondrion autophagosome adaptor activity"/>
    <property type="evidence" value="ECO:0007669"/>
    <property type="project" value="InterPro"/>
</dbReference>
<dbReference type="AlphaFoldDB" id="A0A1V6TFB2"/>
<reference evidence="3" key="1">
    <citation type="journal article" date="2017" name="Nat. Microbiol.">
        <title>Global analysis of biosynthetic gene clusters reveals vast potential of secondary metabolite production in Penicillium species.</title>
        <authorList>
            <person name="Nielsen J.C."/>
            <person name="Grijseels S."/>
            <person name="Prigent S."/>
            <person name="Ji B."/>
            <person name="Dainat J."/>
            <person name="Nielsen K.F."/>
            <person name="Frisvad J.C."/>
            <person name="Workman M."/>
            <person name="Nielsen J."/>
        </authorList>
    </citation>
    <scope>NUCLEOTIDE SEQUENCE [LARGE SCALE GENOMIC DNA]</scope>
    <source>
        <strain evidence="3">IBT 14082</strain>
    </source>
</reference>
<keyword evidence="3" id="KW-1185">Reference proteome</keyword>
<protein>
    <recommendedName>
        <fullName evidence="4">DUF1770 domain-containing protein</fullName>
    </recommendedName>
</protein>
<dbReference type="PANTHER" id="PTHR38699:SF1">
    <property type="entry name" value="MITOPHAGY RECEPTOR ATG43"/>
    <property type="match status" value="1"/>
</dbReference>
<evidence type="ECO:0000313" key="3">
    <source>
        <dbReference type="Proteomes" id="UP000191342"/>
    </source>
</evidence>
<dbReference type="GO" id="GO:0000423">
    <property type="term" value="P:mitophagy"/>
    <property type="evidence" value="ECO:0007669"/>
    <property type="project" value="InterPro"/>
</dbReference>
<feature type="region of interest" description="Disordered" evidence="1">
    <location>
        <begin position="17"/>
        <end position="52"/>
    </location>
</feature>
<organism evidence="2 3">
    <name type="scientific">Penicillium flavigenum</name>
    <dbReference type="NCBI Taxonomy" id="254877"/>
    <lineage>
        <taxon>Eukaryota</taxon>
        <taxon>Fungi</taxon>
        <taxon>Dikarya</taxon>
        <taxon>Ascomycota</taxon>
        <taxon>Pezizomycotina</taxon>
        <taxon>Eurotiomycetes</taxon>
        <taxon>Eurotiomycetidae</taxon>
        <taxon>Eurotiales</taxon>
        <taxon>Aspergillaceae</taxon>
        <taxon>Penicillium</taxon>
    </lineage>
</organism>
<evidence type="ECO:0000256" key="1">
    <source>
        <dbReference type="SAM" id="MobiDB-lite"/>
    </source>
</evidence>
<name>A0A1V6TFB2_9EURO</name>